<dbReference type="Proteomes" id="UP001163731">
    <property type="component" value="Unassembled WGS sequence"/>
</dbReference>
<sequence>MILYLASVIVSLFWLFRFQHTFNPITVKGPEFLKFYLMILIGFYLSVLLSKFLKIYQRNMVFCFLVSIMLLGIAKLIRGLYLGKPVGYLIIILIIEVIVILIFKFNDFNRKLK</sequence>
<keyword evidence="1" id="KW-1133">Transmembrane helix</keyword>
<feature type="transmembrane region" description="Helical" evidence="1">
    <location>
        <begin position="86"/>
        <end position="103"/>
    </location>
</feature>
<dbReference type="EMBL" id="JAPDHW010000002">
    <property type="protein sequence ID" value="MCW3167768.1"/>
    <property type="molecule type" value="Genomic_DNA"/>
</dbReference>
<feature type="transmembrane region" description="Helical" evidence="1">
    <location>
        <begin position="60"/>
        <end position="80"/>
    </location>
</feature>
<evidence type="ECO:0000313" key="3">
    <source>
        <dbReference type="Proteomes" id="UP001163731"/>
    </source>
</evidence>
<feature type="transmembrane region" description="Helical" evidence="1">
    <location>
        <begin position="34"/>
        <end position="53"/>
    </location>
</feature>
<proteinExistence type="predicted"/>
<accession>A0ABT3HVR7</accession>
<evidence type="ECO:0000313" key="2">
    <source>
        <dbReference type="EMBL" id="MCW3167768.1"/>
    </source>
</evidence>
<gene>
    <name evidence="2" type="ORF">OMO38_04425</name>
</gene>
<dbReference type="RefSeq" id="WP_264749007.1">
    <property type="nucleotide sequence ID" value="NZ_JAPDHW010000002.1"/>
</dbReference>
<evidence type="ECO:0000256" key="1">
    <source>
        <dbReference type="SAM" id="Phobius"/>
    </source>
</evidence>
<reference evidence="2" key="1">
    <citation type="submission" date="2022-10" db="EMBL/GenBank/DDBJ databases">
        <title>Chryseobacterium babae sp. nov. isolated from the gut of the beetle Oryctes rhinoceros, and Chryseobacterium kimseyorum sp. nov., isolated from a stick insect rearing cage.</title>
        <authorList>
            <person name="Shelomi M."/>
            <person name="Han C.-J."/>
            <person name="Chen W.-M."/>
            <person name="Chen H.-K."/>
            <person name="Liaw S.-J."/>
            <person name="Muhle E."/>
            <person name="Clermont D."/>
        </authorList>
    </citation>
    <scope>NUCLEOTIDE SEQUENCE</scope>
    <source>
        <strain evidence="2">09-1422</strain>
    </source>
</reference>
<protein>
    <recommendedName>
        <fullName evidence="4">DUF4345 domain-containing protein</fullName>
    </recommendedName>
</protein>
<keyword evidence="1" id="KW-0472">Membrane</keyword>
<keyword evidence="1" id="KW-0812">Transmembrane</keyword>
<evidence type="ECO:0008006" key="4">
    <source>
        <dbReference type="Google" id="ProtNLM"/>
    </source>
</evidence>
<name>A0ABT3HVR7_9FLAO</name>
<organism evidence="2 3">
    <name type="scientific">Chryseobacterium kimseyorum</name>
    <dbReference type="NCBI Taxonomy" id="2984028"/>
    <lineage>
        <taxon>Bacteria</taxon>
        <taxon>Pseudomonadati</taxon>
        <taxon>Bacteroidota</taxon>
        <taxon>Flavobacteriia</taxon>
        <taxon>Flavobacteriales</taxon>
        <taxon>Weeksellaceae</taxon>
        <taxon>Chryseobacterium group</taxon>
        <taxon>Chryseobacterium</taxon>
    </lineage>
</organism>
<keyword evidence="3" id="KW-1185">Reference proteome</keyword>
<comment type="caution">
    <text evidence="2">The sequence shown here is derived from an EMBL/GenBank/DDBJ whole genome shotgun (WGS) entry which is preliminary data.</text>
</comment>